<evidence type="ECO:0000256" key="2">
    <source>
        <dbReference type="ARBA" id="ARBA00023152"/>
    </source>
</evidence>
<dbReference type="CDD" id="cd07067">
    <property type="entry name" value="HP_PGM_like"/>
    <property type="match status" value="1"/>
</dbReference>
<proteinExistence type="inferred from homology"/>
<comment type="caution">
    <text evidence="6">The sequence shown here is derived from an EMBL/GenBank/DDBJ whole genome shotgun (WGS) entry which is preliminary data.</text>
</comment>
<feature type="binding site" evidence="4">
    <location>
        <position position="59"/>
    </location>
    <ligand>
        <name>substrate</name>
    </ligand>
</feature>
<comment type="function">
    <text evidence="4 5">Catalyzes the interconversion of 2-phosphoglycerate and 3-phosphoglycerate.</text>
</comment>
<feature type="site" description="Transition state stabilizer" evidence="4">
    <location>
        <position position="176"/>
    </location>
</feature>
<dbReference type="InterPro" id="IPR005952">
    <property type="entry name" value="Phosphogly_mut1"/>
</dbReference>
<feature type="binding site" evidence="4">
    <location>
        <begin position="20"/>
        <end position="21"/>
    </location>
    <ligand>
        <name>substrate</name>
    </ligand>
</feature>
<dbReference type="EMBL" id="MAEI02000001">
    <property type="protein sequence ID" value="MEO1782110.1"/>
    <property type="molecule type" value="Genomic_DNA"/>
</dbReference>
<dbReference type="SMART" id="SM00855">
    <property type="entry name" value="PGAM"/>
    <property type="match status" value="1"/>
</dbReference>
<feature type="binding site" evidence="4">
    <location>
        <position position="97"/>
    </location>
    <ligand>
        <name>substrate</name>
    </ligand>
</feature>
<keyword evidence="3 4" id="KW-0413">Isomerase</keyword>
<feature type="active site" description="Tele-phosphohistidine intermediate" evidence="4">
    <location>
        <position position="8"/>
    </location>
</feature>
<comment type="similarity">
    <text evidence="1 4">Belongs to the phosphoglycerate mutase family. BPG-dependent PGAM subfamily.</text>
</comment>
<reference evidence="6 7" key="2">
    <citation type="submission" date="2024-02" db="EMBL/GenBank/DDBJ databases">
        <title>The Genome Sequence of Enterococcus diestrammenae JM9A.</title>
        <authorList>
            <person name="Earl A."/>
            <person name="Manson A."/>
            <person name="Gilmore M."/>
            <person name="Sanders J."/>
            <person name="Shea T."/>
            <person name="Howe W."/>
            <person name="Livny J."/>
            <person name="Cuomo C."/>
            <person name="Neafsey D."/>
            <person name="Birren B."/>
        </authorList>
    </citation>
    <scope>NUCLEOTIDE SEQUENCE [LARGE SCALE GENOMIC DNA]</scope>
    <source>
        <strain evidence="6 7">JM9A</strain>
    </source>
</reference>
<feature type="active site" description="Proton donor/acceptor" evidence="4">
    <location>
        <position position="86"/>
    </location>
</feature>
<keyword evidence="4" id="KW-0312">Gluconeogenesis</keyword>
<dbReference type="SUPFAM" id="SSF53254">
    <property type="entry name" value="Phosphoglycerate mutase-like"/>
    <property type="match status" value="1"/>
</dbReference>
<keyword evidence="7" id="KW-1185">Reference proteome</keyword>
<dbReference type="HAMAP" id="MF_01039">
    <property type="entry name" value="PGAM_GpmA"/>
    <property type="match status" value="1"/>
</dbReference>
<dbReference type="Pfam" id="PF00300">
    <property type="entry name" value="His_Phos_1"/>
    <property type="match status" value="1"/>
</dbReference>
<evidence type="ECO:0000256" key="5">
    <source>
        <dbReference type="RuleBase" id="RU004512"/>
    </source>
</evidence>
<dbReference type="PROSITE" id="PS00175">
    <property type="entry name" value="PG_MUTASE"/>
    <property type="match status" value="1"/>
</dbReference>
<gene>
    <name evidence="4" type="primary">gpmA</name>
    <name evidence="6" type="ORF">BAU18_001703</name>
</gene>
<sequence length="222" mass="25717">MKMVIIRHGESEANFENYWTGWLDVPLTTKGKEQARLAGEKIAKADIAFDYAYTSVLQRALITCQTVLEACDQLWLPVDKTWRLNERHYGALVGKNKEQMATKYGAEQVKKWRRGYYEMPPLQEANHFDRRYQQLDPQSIPHGENLAMTVQRVIPLWQDQIAPLLHDGKNVLVCGHGNSLRALVKYLENVPEDQMDKIEIPNATPVLYEFDEKLQIIHKEVL</sequence>
<dbReference type="InterPro" id="IPR029033">
    <property type="entry name" value="His_PPase_superfam"/>
</dbReference>
<dbReference type="NCBIfam" id="TIGR01258">
    <property type="entry name" value="pgm_1"/>
    <property type="match status" value="1"/>
</dbReference>
<name>A0ABV0F2D1_9ENTE</name>
<dbReference type="Gene3D" id="3.40.50.1240">
    <property type="entry name" value="Phosphoglycerate mutase-like"/>
    <property type="match status" value="1"/>
</dbReference>
<organism evidence="6 7">
    <name type="scientific">Enterococcus diestrammenae</name>
    <dbReference type="NCBI Taxonomy" id="1155073"/>
    <lineage>
        <taxon>Bacteria</taxon>
        <taxon>Bacillati</taxon>
        <taxon>Bacillota</taxon>
        <taxon>Bacilli</taxon>
        <taxon>Lactobacillales</taxon>
        <taxon>Enterococcaceae</taxon>
        <taxon>Enterococcus</taxon>
    </lineage>
</organism>
<reference evidence="7" key="1">
    <citation type="submission" date="2016-06" db="EMBL/GenBank/DDBJ databases">
        <title>Four novel species of enterococci isolated from chicken manure.</title>
        <authorList>
            <person name="Van Tyne D."/>
        </authorList>
    </citation>
    <scope>NUCLEOTIDE SEQUENCE [LARGE SCALE GENOMIC DNA]</scope>
    <source>
        <strain evidence="7">JM9A</strain>
    </source>
</reference>
<dbReference type="InterPro" id="IPR013078">
    <property type="entry name" value="His_Pase_superF_clade-1"/>
</dbReference>
<evidence type="ECO:0000256" key="3">
    <source>
        <dbReference type="ARBA" id="ARBA00023235"/>
    </source>
</evidence>
<dbReference type="InterPro" id="IPR001345">
    <property type="entry name" value="PG/BPGM_mutase_AS"/>
</dbReference>
<comment type="catalytic activity">
    <reaction evidence="4 5">
        <text>(2R)-2-phosphoglycerate = (2R)-3-phosphoglycerate</text>
        <dbReference type="Rhea" id="RHEA:15901"/>
        <dbReference type="ChEBI" id="CHEBI:58272"/>
        <dbReference type="ChEBI" id="CHEBI:58289"/>
        <dbReference type="EC" id="5.4.2.11"/>
    </reaction>
</comment>
<evidence type="ECO:0000313" key="6">
    <source>
        <dbReference type="EMBL" id="MEO1782110.1"/>
    </source>
</evidence>
<dbReference type="PIRSF" id="PIRSF000709">
    <property type="entry name" value="6PFK_2-Ptase"/>
    <property type="match status" value="1"/>
</dbReference>
<feature type="binding site" evidence="4">
    <location>
        <begin position="7"/>
        <end position="14"/>
    </location>
    <ligand>
        <name>substrate</name>
    </ligand>
</feature>
<dbReference type="EC" id="5.4.2.11" evidence="4 5"/>
<dbReference type="Proteomes" id="UP001429357">
    <property type="component" value="Unassembled WGS sequence"/>
</dbReference>
<dbReference type="PANTHER" id="PTHR11931">
    <property type="entry name" value="PHOSPHOGLYCERATE MUTASE"/>
    <property type="match status" value="1"/>
</dbReference>
<evidence type="ECO:0000256" key="4">
    <source>
        <dbReference type="HAMAP-Rule" id="MF_01039"/>
    </source>
</evidence>
<evidence type="ECO:0000256" key="1">
    <source>
        <dbReference type="ARBA" id="ARBA00006717"/>
    </source>
</evidence>
<dbReference type="RefSeq" id="WP_161870479.1">
    <property type="nucleotide sequence ID" value="NZ_MAEI02000001.1"/>
</dbReference>
<feature type="binding site" evidence="4">
    <location>
        <begin position="177"/>
        <end position="178"/>
    </location>
    <ligand>
        <name>substrate</name>
    </ligand>
</feature>
<evidence type="ECO:0000313" key="7">
    <source>
        <dbReference type="Proteomes" id="UP001429357"/>
    </source>
</evidence>
<keyword evidence="2 4" id="KW-0324">Glycolysis</keyword>
<protein>
    <recommendedName>
        <fullName evidence="4 5">2,3-bisphosphoglycerate-dependent phosphoglycerate mutase</fullName>
        <shortName evidence="4">BPG-dependent PGAM</shortName>
        <shortName evidence="4">PGAM</shortName>
        <shortName evidence="4">Phosphoglyceromutase</shortName>
        <shortName evidence="4">dPGM</shortName>
        <ecNumber evidence="4 5">5.4.2.11</ecNumber>
    </recommendedName>
</protein>
<feature type="binding site" evidence="4">
    <location>
        <begin position="86"/>
        <end position="89"/>
    </location>
    <ligand>
        <name>substrate</name>
    </ligand>
</feature>
<comment type="pathway">
    <text evidence="4 5">Carbohydrate degradation; glycolysis; pyruvate from D-glyceraldehyde 3-phosphate: step 3/5.</text>
</comment>
<feature type="binding site" evidence="4">
    <location>
        <begin position="113"/>
        <end position="114"/>
    </location>
    <ligand>
        <name>substrate</name>
    </ligand>
</feature>
<accession>A0ABV0F2D1</accession>